<feature type="compositionally biased region" description="Basic residues" evidence="1">
    <location>
        <begin position="84"/>
        <end position="93"/>
    </location>
</feature>
<feature type="compositionally biased region" description="Basic and acidic residues" evidence="1">
    <location>
        <begin position="144"/>
        <end position="159"/>
    </location>
</feature>
<gene>
    <name evidence="2" type="ORF">Tci_629802</name>
</gene>
<feature type="non-terminal residue" evidence="2">
    <location>
        <position position="241"/>
    </location>
</feature>
<evidence type="ECO:0000256" key="1">
    <source>
        <dbReference type="SAM" id="MobiDB-lite"/>
    </source>
</evidence>
<accession>A0A699JTS7</accession>
<comment type="caution">
    <text evidence="2">The sequence shown here is derived from an EMBL/GenBank/DDBJ whole genome shotgun (WGS) entry which is preliminary data.</text>
</comment>
<organism evidence="2">
    <name type="scientific">Tanacetum cinerariifolium</name>
    <name type="common">Dalmatian daisy</name>
    <name type="synonym">Chrysanthemum cinerariifolium</name>
    <dbReference type="NCBI Taxonomy" id="118510"/>
    <lineage>
        <taxon>Eukaryota</taxon>
        <taxon>Viridiplantae</taxon>
        <taxon>Streptophyta</taxon>
        <taxon>Embryophyta</taxon>
        <taxon>Tracheophyta</taxon>
        <taxon>Spermatophyta</taxon>
        <taxon>Magnoliopsida</taxon>
        <taxon>eudicotyledons</taxon>
        <taxon>Gunneridae</taxon>
        <taxon>Pentapetalae</taxon>
        <taxon>asterids</taxon>
        <taxon>campanulids</taxon>
        <taxon>Asterales</taxon>
        <taxon>Asteraceae</taxon>
        <taxon>Asteroideae</taxon>
        <taxon>Anthemideae</taxon>
        <taxon>Anthemidinae</taxon>
        <taxon>Tanacetum</taxon>
    </lineage>
</organism>
<evidence type="ECO:0000313" key="2">
    <source>
        <dbReference type="EMBL" id="GFA57830.1"/>
    </source>
</evidence>
<dbReference type="EMBL" id="BKCJ010448893">
    <property type="protein sequence ID" value="GFA57830.1"/>
    <property type="molecule type" value="Genomic_DNA"/>
</dbReference>
<dbReference type="AlphaFoldDB" id="A0A699JTS7"/>
<feature type="region of interest" description="Disordered" evidence="1">
    <location>
        <begin position="60"/>
        <end position="201"/>
    </location>
</feature>
<proteinExistence type="predicted"/>
<reference evidence="2" key="1">
    <citation type="journal article" date="2019" name="Sci. Rep.">
        <title>Draft genome of Tanacetum cinerariifolium, the natural source of mosquito coil.</title>
        <authorList>
            <person name="Yamashiro T."/>
            <person name="Shiraishi A."/>
            <person name="Satake H."/>
            <person name="Nakayama K."/>
        </authorList>
    </citation>
    <scope>NUCLEOTIDE SEQUENCE</scope>
</reference>
<feature type="compositionally biased region" description="Acidic residues" evidence="1">
    <location>
        <begin position="175"/>
        <end position="189"/>
    </location>
</feature>
<sequence>MHTSKNDYLINTLRFVSAKEATQIYGAILPESFTSPEMKETNAYKTYLGFATGATPPKKVRKFKKTASPQLTIVPVSPKETSQKSKRVKRSAKKSSEAPAGGVVIRETPEMPLSKKKEKGNDEDESNNEQDSRSEGSDEENDSDDKNTQSDSKKGSDSEHETDENESDSKSDQDKNEEEIGDDEEEEDEFFRTSSNDFDDKTKISDKAECSVSSILVGILPLTHSSPSYLRTAISNYGVSL</sequence>
<protein>
    <submittedName>
        <fullName evidence="2">Uncharacterized protein</fullName>
    </submittedName>
</protein>
<name>A0A699JTS7_TANCI</name>